<evidence type="ECO:0000313" key="2">
    <source>
        <dbReference type="EMBL" id="CEO44804.1"/>
    </source>
</evidence>
<reference evidence="2" key="1">
    <citation type="submission" date="2015-01" db="EMBL/GenBank/DDBJ databases">
        <authorList>
            <person name="Durling Mikael"/>
        </authorList>
    </citation>
    <scope>NUCLEOTIDE SEQUENCE</scope>
</reference>
<name>A0A0B7JJI3_BIOOC</name>
<keyword evidence="1" id="KW-0472">Membrane</keyword>
<evidence type="ECO:0000256" key="1">
    <source>
        <dbReference type="SAM" id="Phobius"/>
    </source>
</evidence>
<sequence>MARSSRDTFSGEFENIAFLFDSSRKISLDLKLPVDTSYPPSTAVEQIPPYVPLEASVRARCRQIWVPLTAWITSFTATILYSLFIYRVIIVSNPKIGSWIVDASEANLLLSIFSQLYAMLLLFMLQGLLDAMRWTLASRADEGGTSASNFFQLSPGTNWYSVCRLIYNSGFRNSWGLLRLALPFVGLAFGSLLKFQNTFEYHFVSGEPTIEVFAGTLIPDITTLSSIPTSYMAAFFDTWAQQLNNFPRYAKTWSLDSCTGECSSMFLPGGMEIARRVGPFLNKTVLKGGTFENVEAISIESAPGLALRFDPLDDDFKFDIETECKAYISMGDGMQMCLRQMNDSIAAGWRACPTLHTVMKTCKTIEYWGTDPLKTTTLMTVYRQNATTIYSRDSLAIQQITKTSEPKISLVSASDTRAIWDHIFTPRNKSSDLDYQSINVTLHRLAWKYRTYFEWFPDDDAPVEQLQNFLAVPMQFGVTAMQYTNYTMVTPEDKRDFTREMVTTATGGKSIQKFVGQTWTSWTFITAGIFVVLSSGSAFWWIITRGNVVPNPSGVIEIDFASKLVGTARQSSKESNPDSDIERYRDMVRDSSERMDTDSASLFKAFKRWRVEIEGTEKMEQKELQDGYPSLLKFSAARDQLSGDLS</sequence>
<proteinExistence type="predicted"/>
<feature type="transmembrane region" description="Helical" evidence="1">
    <location>
        <begin position="519"/>
        <end position="543"/>
    </location>
</feature>
<organism evidence="2">
    <name type="scientific">Bionectria ochroleuca</name>
    <name type="common">Gliocladium roseum</name>
    <dbReference type="NCBI Taxonomy" id="29856"/>
    <lineage>
        <taxon>Eukaryota</taxon>
        <taxon>Fungi</taxon>
        <taxon>Dikarya</taxon>
        <taxon>Ascomycota</taxon>
        <taxon>Pezizomycotina</taxon>
        <taxon>Sordariomycetes</taxon>
        <taxon>Hypocreomycetidae</taxon>
        <taxon>Hypocreales</taxon>
        <taxon>Bionectriaceae</taxon>
        <taxon>Clonostachys</taxon>
    </lineage>
</organism>
<dbReference type="EMBL" id="CDPU01000001">
    <property type="protein sequence ID" value="CEO44804.1"/>
    <property type="molecule type" value="Genomic_DNA"/>
</dbReference>
<dbReference type="AlphaFoldDB" id="A0A0B7JJI3"/>
<feature type="transmembrane region" description="Helical" evidence="1">
    <location>
        <begin position="68"/>
        <end position="89"/>
    </location>
</feature>
<keyword evidence="1" id="KW-0812">Transmembrane</keyword>
<accession>A0A0B7JJI3</accession>
<feature type="transmembrane region" description="Helical" evidence="1">
    <location>
        <begin position="109"/>
        <end position="129"/>
    </location>
</feature>
<keyword evidence="1" id="KW-1133">Transmembrane helix</keyword>
<protein>
    <submittedName>
        <fullName evidence="2">Uncharacterized protein</fullName>
    </submittedName>
</protein>
<gene>
    <name evidence="2" type="ORF">BN869_000000859_1</name>
</gene>